<dbReference type="CDD" id="cd03676">
    <property type="entry name" value="NUDIX_Tnr3_like"/>
    <property type="match status" value="1"/>
</dbReference>
<proteinExistence type="predicted"/>
<feature type="domain" description="Nudix hydrolase" evidence="1">
    <location>
        <begin position="116"/>
        <end position="255"/>
    </location>
</feature>
<dbReference type="Proteomes" id="UP001521209">
    <property type="component" value="Unassembled WGS sequence"/>
</dbReference>
<organism evidence="2 3">
    <name type="scientific">Acidiphilium iwatense</name>
    <dbReference type="NCBI Taxonomy" id="768198"/>
    <lineage>
        <taxon>Bacteria</taxon>
        <taxon>Pseudomonadati</taxon>
        <taxon>Pseudomonadota</taxon>
        <taxon>Alphaproteobacteria</taxon>
        <taxon>Acetobacterales</taxon>
        <taxon>Acidocellaceae</taxon>
        <taxon>Acidiphilium</taxon>
    </lineage>
</organism>
<dbReference type="Pfam" id="PF00293">
    <property type="entry name" value="NUDIX"/>
    <property type="match status" value="1"/>
</dbReference>
<accession>A0ABS9DSX9</accession>
<name>A0ABS9DSX9_9PROT</name>
<dbReference type="Gene3D" id="3.90.79.10">
    <property type="entry name" value="Nucleoside Triphosphate Pyrophosphohydrolase"/>
    <property type="match status" value="1"/>
</dbReference>
<dbReference type="PANTHER" id="PTHR13622:SF8">
    <property type="entry name" value="THIAMIN PYROPHOSPHOKINASE 1"/>
    <property type="match status" value="1"/>
</dbReference>
<keyword evidence="3" id="KW-1185">Reference proteome</keyword>
<dbReference type="EMBL" id="JAKGBZ010000001">
    <property type="protein sequence ID" value="MCF3945243.1"/>
    <property type="molecule type" value="Genomic_DNA"/>
</dbReference>
<reference evidence="2 3" key="1">
    <citation type="submission" date="2022-01" db="EMBL/GenBank/DDBJ databases">
        <authorList>
            <person name="Won M."/>
            <person name="Kim S.-J."/>
            <person name="Kwon S.-W."/>
        </authorList>
    </citation>
    <scope>NUCLEOTIDE SEQUENCE [LARGE SCALE GENOMIC DNA]</scope>
    <source>
        <strain evidence="2 3">KCTC 23505</strain>
    </source>
</reference>
<sequence length="285" mass="29979">MVKAEGQVLAALHGHIARCRNATLPGDRIPLRIGASHVGYVAPDLAAALAGAATVEPGGVTIAPDDAARLNLIAAGLAPQFGFRMRGEDFDVRARLGGPVLAVLDRGALPAFGVIGVGAHLNGVVRRADGLHLWIARRSAEKKLDPGKLDNLVGGGVSAGMTPDETLVKEAAEEAAIPEALIAGTREVSRIAYDMARPEGLRRDVLVCYDLDLPEDFVPHAADGEVESFELMPARLVLERMASGEDFKFNVNLVLIDFLLRHDVLADDAGGLRTTLAAMPAATVP</sequence>
<evidence type="ECO:0000313" key="3">
    <source>
        <dbReference type="Proteomes" id="UP001521209"/>
    </source>
</evidence>
<dbReference type="PANTHER" id="PTHR13622">
    <property type="entry name" value="THIAMIN PYROPHOSPHOKINASE"/>
    <property type="match status" value="1"/>
</dbReference>
<evidence type="ECO:0000313" key="2">
    <source>
        <dbReference type="EMBL" id="MCF3945243.1"/>
    </source>
</evidence>
<dbReference type="RefSeq" id="WP_235702480.1">
    <property type="nucleotide sequence ID" value="NZ_JAKGBZ010000001.1"/>
</dbReference>
<dbReference type="InterPro" id="IPR015797">
    <property type="entry name" value="NUDIX_hydrolase-like_dom_sf"/>
</dbReference>
<dbReference type="SUPFAM" id="SSF55811">
    <property type="entry name" value="Nudix"/>
    <property type="match status" value="1"/>
</dbReference>
<dbReference type="InterPro" id="IPR000086">
    <property type="entry name" value="NUDIX_hydrolase_dom"/>
</dbReference>
<protein>
    <submittedName>
        <fullName evidence="2">NUDIX domain-containing protein</fullName>
    </submittedName>
</protein>
<dbReference type="PROSITE" id="PS51462">
    <property type="entry name" value="NUDIX"/>
    <property type="match status" value="1"/>
</dbReference>
<comment type="caution">
    <text evidence="2">The sequence shown here is derived from an EMBL/GenBank/DDBJ whole genome shotgun (WGS) entry which is preliminary data.</text>
</comment>
<evidence type="ECO:0000259" key="1">
    <source>
        <dbReference type="PROSITE" id="PS51462"/>
    </source>
</evidence>
<gene>
    <name evidence="2" type="ORF">L2A60_00905</name>
</gene>